<evidence type="ECO:0000313" key="2">
    <source>
        <dbReference type="EMBL" id="SDG11771.1"/>
    </source>
</evidence>
<feature type="transmembrane region" description="Helical" evidence="1">
    <location>
        <begin position="128"/>
        <end position="149"/>
    </location>
</feature>
<accession>A0A1G7RLX5</accession>
<feature type="transmembrane region" description="Helical" evidence="1">
    <location>
        <begin position="12"/>
        <end position="36"/>
    </location>
</feature>
<keyword evidence="3" id="KW-1185">Reference proteome</keyword>
<feature type="transmembrane region" description="Helical" evidence="1">
    <location>
        <begin position="57"/>
        <end position="82"/>
    </location>
</feature>
<keyword evidence="1" id="KW-0472">Membrane</keyword>
<feature type="transmembrane region" description="Helical" evidence="1">
    <location>
        <begin position="161"/>
        <end position="186"/>
    </location>
</feature>
<feature type="transmembrane region" description="Helical" evidence="1">
    <location>
        <begin position="88"/>
        <end position="107"/>
    </location>
</feature>
<keyword evidence="1" id="KW-1133">Transmembrane helix</keyword>
<organism evidence="2 3">
    <name type="scientific">Onishia taeanensis</name>
    <dbReference type="NCBI Taxonomy" id="284577"/>
    <lineage>
        <taxon>Bacteria</taxon>
        <taxon>Pseudomonadati</taxon>
        <taxon>Pseudomonadota</taxon>
        <taxon>Gammaproteobacteria</taxon>
        <taxon>Oceanospirillales</taxon>
        <taxon>Halomonadaceae</taxon>
        <taxon>Onishia</taxon>
    </lineage>
</organism>
<dbReference type="Proteomes" id="UP000198641">
    <property type="component" value="Unassembled WGS sequence"/>
</dbReference>
<keyword evidence="1" id="KW-0812">Transmembrane</keyword>
<dbReference type="AlphaFoldDB" id="A0A1G7RLX5"/>
<proteinExistence type="predicted"/>
<sequence>MAILSNGLSVLSVISLGFLWVFVFVLSMVMPSYFLGLFEVFFTDKPWKLEGLNRKRLFLWCVILGSFNFVFQCLSLFLSFFVMDGSGLMFLAGGLVSYIINLVIVYWQTHSCRDNFFLEGCGLSRIEVFFSSFIMWLVWLVSFVTIYVVTKFHLVEGEDDIGWGFLLRLLVVGLATLAPGMVWVLVSDQGRKFRLALVVASIFFVTTVCVAIYPVSGQYILYRTAGLIGLRESEVKLSYFDSVAEGRWLRGKVLLDMGGTRLVCPTETDFNFSSLEAIRVTSKSCLLVNGKPKFDLLEKALRTDSDMADGLKSI</sequence>
<evidence type="ECO:0000313" key="3">
    <source>
        <dbReference type="Proteomes" id="UP000198641"/>
    </source>
</evidence>
<feature type="transmembrane region" description="Helical" evidence="1">
    <location>
        <begin position="193"/>
        <end position="213"/>
    </location>
</feature>
<dbReference type="EMBL" id="FNCI01000004">
    <property type="protein sequence ID" value="SDG11771.1"/>
    <property type="molecule type" value="Genomic_DNA"/>
</dbReference>
<protein>
    <submittedName>
        <fullName evidence="2">Uncharacterized protein</fullName>
    </submittedName>
</protein>
<gene>
    <name evidence="2" type="ORF">SAMN05216571_104347</name>
</gene>
<reference evidence="2 3" key="1">
    <citation type="submission" date="2016-10" db="EMBL/GenBank/DDBJ databases">
        <authorList>
            <person name="de Groot N.N."/>
        </authorList>
    </citation>
    <scope>NUCLEOTIDE SEQUENCE [LARGE SCALE GENOMIC DNA]</scope>
    <source>
        <strain evidence="2 3">BH539</strain>
    </source>
</reference>
<name>A0A1G7RLX5_9GAMM</name>
<evidence type="ECO:0000256" key="1">
    <source>
        <dbReference type="SAM" id="Phobius"/>
    </source>
</evidence>